<dbReference type="Proteomes" id="UP000266673">
    <property type="component" value="Unassembled WGS sequence"/>
</dbReference>
<dbReference type="Gene3D" id="1.10.150.50">
    <property type="entry name" value="Transcription Factor, Ets-1"/>
    <property type="match status" value="2"/>
</dbReference>
<reference evidence="2 3" key="1">
    <citation type="submission" date="2018-06" db="EMBL/GenBank/DDBJ databases">
        <title>Comparative genomics reveals the genomic features of Rhizophagus irregularis, R. cerebriforme, R. diaphanum and Gigaspora rosea, and their symbiotic lifestyle signature.</title>
        <authorList>
            <person name="Morin E."/>
            <person name="San Clemente H."/>
            <person name="Chen E.C.H."/>
            <person name="De La Providencia I."/>
            <person name="Hainaut M."/>
            <person name="Kuo A."/>
            <person name="Kohler A."/>
            <person name="Murat C."/>
            <person name="Tang N."/>
            <person name="Roy S."/>
            <person name="Loubradou J."/>
            <person name="Henrissat B."/>
            <person name="Grigoriev I.V."/>
            <person name="Corradi N."/>
            <person name="Roux C."/>
            <person name="Martin F.M."/>
        </authorList>
    </citation>
    <scope>NUCLEOTIDE SEQUENCE [LARGE SCALE GENOMIC DNA]</scope>
    <source>
        <strain evidence="2 3">DAOM 194757</strain>
    </source>
</reference>
<organism evidence="2 3">
    <name type="scientific">Gigaspora rosea</name>
    <dbReference type="NCBI Taxonomy" id="44941"/>
    <lineage>
        <taxon>Eukaryota</taxon>
        <taxon>Fungi</taxon>
        <taxon>Fungi incertae sedis</taxon>
        <taxon>Mucoromycota</taxon>
        <taxon>Glomeromycotina</taxon>
        <taxon>Glomeromycetes</taxon>
        <taxon>Diversisporales</taxon>
        <taxon>Gigasporaceae</taxon>
        <taxon>Gigaspora</taxon>
    </lineage>
</organism>
<protein>
    <recommendedName>
        <fullName evidence="1">SAM domain-containing protein</fullName>
    </recommendedName>
</protein>
<dbReference type="OrthoDB" id="2155283at2759"/>
<gene>
    <name evidence="2" type="ORF">C2G38_2136701</name>
</gene>
<dbReference type="InterPro" id="IPR013761">
    <property type="entry name" value="SAM/pointed_sf"/>
</dbReference>
<sequence length="295" mass="34450">MSAIRSVLNVARAKFFNVRGTGAVRIKLTTTKLLPTRSLSISAKIFQFSNAQFIKPINSSFARSITTESTSNTINENNKKPVFSHNKRRYPYTPEIAEVAIYNRIKWLRDNLYDRVNYNLLEDFTGWLDGCGMLRYSAVFEGMSWQDIIKLSRHELMLIGVKDIESAWRLGSCFWIIKCDLAMKEGKKLPYRGGKDRVNIDLKSLEEDFPAYLKTFDMEQYAPAFKDKNWREIIDMDYKDLKALGINSVNDRIKLIKNFWAIRRKLYHIERIEKCVMQPDKIENSNDSEKISNTR</sequence>
<evidence type="ECO:0000313" key="2">
    <source>
        <dbReference type="EMBL" id="RIB29732.1"/>
    </source>
</evidence>
<evidence type="ECO:0000313" key="3">
    <source>
        <dbReference type="Proteomes" id="UP000266673"/>
    </source>
</evidence>
<accession>A0A397W6T8</accession>
<feature type="domain" description="SAM" evidence="1">
    <location>
        <begin position="207"/>
        <end position="259"/>
    </location>
</feature>
<dbReference type="EMBL" id="QKWP01000030">
    <property type="protein sequence ID" value="RIB29732.1"/>
    <property type="molecule type" value="Genomic_DNA"/>
</dbReference>
<dbReference type="AlphaFoldDB" id="A0A397W6T8"/>
<dbReference type="SUPFAM" id="SSF47769">
    <property type="entry name" value="SAM/Pointed domain"/>
    <property type="match status" value="1"/>
</dbReference>
<keyword evidence="3" id="KW-1185">Reference proteome</keyword>
<comment type="caution">
    <text evidence="2">The sequence shown here is derived from an EMBL/GenBank/DDBJ whole genome shotgun (WGS) entry which is preliminary data.</text>
</comment>
<dbReference type="InterPro" id="IPR001660">
    <property type="entry name" value="SAM"/>
</dbReference>
<dbReference type="Pfam" id="PF07647">
    <property type="entry name" value="SAM_2"/>
    <property type="match status" value="1"/>
</dbReference>
<proteinExistence type="predicted"/>
<evidence type="ECO:0000259" key="1">
    <source>
        <dbReference type="Pfam" id="PF07647"/>
    </source>
</evidence>
<name>A0A397W6T8_9GLOM</name>